<keyword evidence="1" id="KW-0812">Transmembrane</keyword>
<feature type="transmembrane region" description="Helical" evidence="1">
    <location>
        <begin position="226"/>
        <end position="245"/>
    </location>
</feature>
<feature type="transmembrane region" description="Helical" evidence="1">
    <location>
        <begin position="123"/>
        <end position="146"/>
    </location>
</feature>
<keyword evidence="4" id="KW-1185">Reference proteome</keyword>
<feature type="transmembrane region" description="Helical" evidence="1">
    <location>
        <begin position="251"/>
        <end position="269"/>
    </location>
</feature>
<dbReference type="EMBL" id="QTTN01000001">
    <property type="protein sequence ID" value="REE94347.1"/>
    <property type="molecule type" value="Genomic_DNA"/>
</dbReference>
<feature type="signal peptide" evidence="2">
    <location>
        <begin position="1"/>
        <end position="27"/>
    </location>
</feature>
<name>A0A3D9SFD6_9BACL</name>
<evidence type="ECO:0000313" key="3">
    <source>
        <dbReference type="EMBL" id="REE94347.1"/>
    </source>
</evidence>
<reference evidence="3 4" key="1">
    <citation type="submission" date="2018-08" db="EMBL/GenBank/DDBJ databases">
        <title>Genomic Encyclopedia of Type Strains, Phase III (KMG-III): the genomes of soil and plant-associated and newly described type strains.</title>
        <authorList>
            <person name="Whitman W."/>
        </authorList>
    </citation>
    <scope>NUCLEOTIDE SEQUENCE [LARGE SCALE GENOMIC DNA]</scope>
    <source>
        <strain evidence="3 4">CGMCC 1.10966</strain>
    </source>
</reference>
<evidence type="ECO:0000256" key="1">
    <source>
        <dbReference type="SAM" id="Phobius"/>
    </source>
</evidence>
<keyword evidence="2" id="KW-0732">Signal</keyword>
<accession>A0A3D9SFD6</accession>
<dbReference type="OrthoDB" id="2942116at2"/>
<feature type="transmembrane region" description="Helical" evidence="1">
    <location>
        <begin position="191"/>
        <end position="214"/>
    </location>
</feature>
<dbReference type="RefSeq" id="WP_116187084.1">
    <property type="nucleotide sequence ID" value="NZ_QTTN01000001.1"/>
</dbReference>
<organism evidence="3 4">
    <name type="scientific">Paenibacillus taihuensis</name>
    <dbReference type="NCBI Taxonomy" id="1156355"/>
    <lineage>
        <taxon>Bacteria</taxon>
        <taxon>Bacillati</taxon>
        <taxon>Bacillota</taxon>
        <taxon>Bacilli</taxon>
        <taxon>Bacillales</taxon>
        <taxon>Paenibacillaceae</taxon>
        <taxon>Paenibacillus</taxon>
    </lineage>
</organism>
<protein>
    <recommendedName>
        <fullName evidence="5">Polymer-forming protein</fullName>
    </recommendedName>
</protein>
<comment type="caution">
    <text evidence="3">The sequence shown here is derived from an EMBL/GenBank/DDBJ whole genome shotgun (WGS) entry which is preliminary data.</text>
</comment>
<keyword evidence="1" id="KW-0472">Membrane</keyword>
<feature type="chain" id="PRO_5017795583" description="Polymer-forming protein" evidence="2">
    <location>
        <begin position="28"/>
        <end position="278"/>
    </location>
</feature>
<feature type="transmembrane region" description="Helical" evidence="1">
    <location>
        <begin position="166"/>
        <end position="185"/>
    </location>
</feature>
<proteinExistence type="predicted"/>
<evidence type="ECO:0000313" key="4">
    <source>
        <dbReference type="Proteomes" id="UP000256304"/>
    </source>
</evidence>
<dbReference type="Proteomes" id="UP000256304">
    <property type="component" value="Unassembled WGS sequence"/>
</dbReference>
<evidence type="ECO:0008006" key="5">
    <source>
        <dbReference type="Google" id="ProtNLM"/>
    </source>
</evidence>
<evidence type="ECO:0000256" key="2">
    <source>
        <dbReference type="SAM" id="SignalP"/>
    </source>
</evidence>
<keyword evidence="1" id="KW-1133">Transmembrane helix</keyword>
<sequence>MRKSRKSIFTISLLMLLMLLIPGVASAKSIFEHHNTTVPIGQSVDDVYVIGGDAEVQGQVHGIVVVINGNLHLASTATVDGVVVVIGGEVVQDNGAMLGDDIYTISLDTATQNSLLLGSGLVMSLWVLQLAGGLLMVLIPVLIRVLGKRRMAEFTEQYEQSAMGRLLYTGFFSGLLVAAISMLLLVTVIGIPFLVLILIALIAAMALGFTVISYRIADQIKGTERIADWLKVLIGASVLTAFTTIPLVGWMIFIIAMLMSLGICTQWLAGKRKKKPKK</sequence>
<dbReference type="AlphaFoldDB" id="A0A3D9SFD6"/>
<gene>
    <name evidence="3" type="ORF">A8990_101140</name>
</gene>